<dbReference type="EMBL" id="UXSR01000736">
    <property type="protein sequence ID" value="VDD77335.1"/>
    <property type="molecule type" value="Genomic_DNA"/>
</dbReference>
<dbReference type="STRING" id="53468.A0A3P6HDZ5"/>
<dbReference type="Proteomes" id="UP000267029">
    <property type="component" value="Unassembled WGS sequence"/>
</dbReference>
<dbReference type="AlphaFoldDB" id="A0A3P6HDZ5"/>
<reference evidence="1 2" key="1">
    <citation type="submission" date="2018-10" db="EMBL/GenBank/DDBJ databases">
        <authorList>
            <consortium name="Pathogen Informatics"/>
        </authorList>
    </citation>
    <scope>NUCLEOTIDE SEQUENCE [LARGE SCALE GENOMIC DNA]</scope>
</reference>
<protein>
    <submittedName>
        <fullName evidence="1">Uncharacterized protein</fullName>
    </submittedName>
</protein>
<proteinExistence type="predicted"/>
<dbReference type="OrthoDB" id="306254at2759"/>
<evidence type="ECO:0000313" key="2">
    <source>
        <dbReference type="Proteomes" id="UP000267029"/>
    </source>
</evidence>
<gene>
    <name evidence="1" type="ORF">MCOS_LOCUS3338</name>
</gene>
<keyword evidence="2" id="KW-1185">Reference proteome</keyword>
<evidence type="ECO:0000313" key="1">
    <source>
        <dbReference type="EMBL" id="VDD77335.1"/>
    </source>
</evidence>
<accession>A0A3P6HDZ5</accession>
<organism evidence="1 2">
    <name type="scientific">Mesocestoides corti</name>
    <name type="common">Flatworm</name>
    <dbReference type="NCBI Taxonomy" id="53468"/>
    <lineage>
        <taxon>Eukaryota</taxon>
        <taxon>Metazoa</taxon>
        <taxon>Spiralia</taxon>
        <taxon>Lophotrochozoa</taxon>
        <taxon>Platyhelminthes</taxon>
        <taxon>Cestoda</taxon>
        <taxon>Eucestoda</taxon>
        <taxon>Cyclophyllidea</taxon>
        <taxon>Mesocestoididae</taxon>
        <taxon>Mesocestoides</taxon>
    </lineage>
</organism>
<name>A0A3P6HDZ5_MESCO</name>
<sequence>MTEDDLIGMIANTASRTAPLFQEALRFFWDLRTSSERGTYEKALREATYPPRFSADCIEDEGESSSFLTCHFWLVLPWKAVVLVFILSSYSDFSVFYEVPYEILVVNRRRHCLTSTVSLLTTLDIELGRRIVKIGFVNRCLFFDVLREILQSIYEGEDAEIRENRQPSMNSARFRLWQGPNRPSSFERLERIVRPKLEANLGVSLTPPTSADAEHYTPPPLPNLLGDVSRLSRVAQWTLRDKHWLDQMVEVEMRMEEFSWLNYAPYERQLFDGLVEGIMRELLEDVCKQCISEFIEEGSLAQQR</sequence>